<evidence type="ECO:0000256" key="1">
    <source>
        <dbReference type="ARBA" id="ARBA00009437"/>
    </source>
</evidence>
<dbReference type="Pfam" id="PF00126">
    <property type="entry name" value="HTH_1"/>
    <property type="match status" value="1"/>
</dbReference>
<evidence type="ECO:0000313" key="5">
    <source>
        <dbReference type="EMBL" id="MQT47735.1"/>
    </source>
</evidence>
<protein>
    <submittedName>
        <fullName evidence="5">LysR family transcriptional regulator</fullName>
    </submittedName>
</protein>
<dbReference type="PANTHER" id="PTHR30419">
    <property type="entry name" value="HTH-TYPE TRANSCRIPTIONAL REGULATOR YBHD"/>
    <property type="match status" value="1"/>
</dbReference>
<accession>A0A6A7YF80</accession>
<dbReference type="EMBL" id="WIWJ01000021">
    <property type="protein sequence ID" value="MQT47735.1"/>
    <property type="molecule type" value="Genomic_DNA"/>
</dbReference>
<keyword evidence="3" id="KW-0238">DNA-binding</keyword>
<name>A0A6A7YF80_9PSED</name>
<proteinExistence type="inferred from homology"/>
<evidence type="ECO:0000256" key="3">
    <source>
        <dbReference type="ARBA" id="ARBA00023125"/>
    </source>
</evidence>
<dbReference type="PANTHER" id="PTHR30419:SF8">
    <property type="entry name" value="NITROGEN ASSIMILATION TRANSCRIPTIONAL ACTIVATOR-RELATED"/>
    <property type="match status" value="1"/>
</dbReference>
<dbReference type="Gene3D" id="3.40.190.290">
    <property type="match status" value="1"/>
</dbReference>
<dbReference type="PROSITE" id="PS50931">
    <property type="entry name" value="HTH_LYSR"/>
    <property type="match status" value="1"/>
</dbReference>
<dbReference type="SUPFAM" id="SSF53850">
    <property type="entry name" value="Periplasmic binding protein-like II"/>
    <property type="match status" value="1"/>
</dbReference>
<dbReference type="RefSeq" id="WP_273223382.1">
    <property type="nucleotide sequence ID" value="NZ_JBEBPR010000005.1"/>
</dbReference>
<dbReference type="SUPFAM" id="SSF46785">
    <property type="entry name" value="Winged helix' DNA-binding domain"/>
    <property type="match status" value="1"/>
</dbReference>
<keyword evidence="4" id="KW-0804">Transcription</keyword>
<dbReference type="InterPro" id="IPR000847">
    <property type="entry name" value="LysR_HTH_N"/>
</dbReference>
<dbReference type="Proteomes" id="UP000441404">
    <property type="component" value="Unassembled WGS sequence"/>
</dbReference>
<evidence type="ECO:0000256" key="4">
    <source>
        <dbReference type="ARBA" id="ARBA00023163"/>
    </source>
</evidence>
<dbReference type="Pfam" id="PF03466">
    <property type="entry name" value="LysR_substrate"/>
    <property type="match status" value="1"/>
</dbReference>
<gene>
    <name evidence="5" type="ORF">GHO40_13490</name>
</gene>
<sequence>MRDLNQRRMRYFYEVLSSGSIRGAAENLNTAPSVITRQIQLLEEEVGSVLFERQARGVVPTEAAQFLLEFWRGCQAQQEHLEDRLRGLKGLREGDIRIVISEGFIDLLIDKVLSEFTDTYPGIRITLDVLPVNSVLDEVAQSAASIGLAYNPPAHPDVTYRASSLQPVRLLMRSGHPLAQLSEPLKLEDILRYPLAVMPSEYGLGQIIQLVLHTENLSIRPAMVTNSLTALRRYVMSGDAVTMMSEFSAFNDRVSGALVTRSIDHPLFQNVHARLLVKLNKPQSVGAEELLKWIEHRTSIFGQ</sequence>
<comment type="similarity">
    <text evidence="1">Belongs to the LysR transcriptional regulatory family.</text>
</comment>
<dbReference type="GO" id="GO:0003700">
    <property type="term" value="F:DNA-binding transcription factor activity"/>
    <property type="evidence" value="ECO:0007669"/>
    <property type="project" value="InterPro"/>
</dbReference>
<dbReference type="GO" id="GO:0003677">
    <property type="term" value="F:DNA binding"/>
    <property type="evidence" value="ECO:0007669"/>
    <property type="project" value="UniProtKB-KW"/>
</dbReference>
<dbReference type="AlphaFoldDB" id="A0A6A7YF80"/>
<dbReference type="InterPro" id="IPR050950">
    <property type="entry name" value="HTH-type_LysR_regulators"/>
</dbReference>
<dbReference type="InterPro" id="IPR036388">
    <property type="entry name" value="WH-like_DNA-bd_sf"/>
</dbReference>
<dbReference type="InterPro" id="IPR005119">
    <property type="entry name" value="LysR_subst-bd"/>
</dbReference>
<organism evidence="5 6">
    <name type="scientific">Pseudomonas helleri</name>
    <dbReference type="NCBI Taxonomy" id="1608996"/>
    <lineage>
        <taxon>Bacteria</taxon>
        <taxon>Pseudomonadati</taxon>
        <taxon>Pseudomonadota</taxon>
        <taxon>Gammaproteobacteria</taxon>
        <taxon>Pseudomonadales</taxon>
        <taxon>Pseudomonadaceae</taxon>
        <taxon>Pseudomonas</taxon>
    </lineage>
</organism>
<evidence type="ECO:0000256" key="2">
    <source>
        <dbReference type="ARBA" id="ARBA00023015"/>
    </source>
</evidence>
<dbReference type="Gene3D" id="1.10.10.10">
    <property type="entry name" value="Winged helix-like DNA-binding domain superfamily/Winged helix DNA-binding domain"/>
    <property type="match status" value="1"/>
</dbReference>
<reference evidence="5 6" key="1">
    <citation type="submission" date="2019-10" db="EMBL/GenBank/DDBJ databases">
        <title>Evaluation of single-gene subtyping targets for Pseudomonas.</title>
        <authorList>
            <person name="Reichler S.J."/>
            <person name="Orsi R.H."/>
            <person name="Wiedmann M."/>
            <person name="Martin N.H."/>
            <person name="Murphy S.I."/>
        </authorList>
    </citation>
    <scope>NUCLEOTIDE SEQUENCE [LARGE SCALE GENOMIC DNA]</scope>
    <source>
        <strain evidence="5 6">FSL R10-3257</strain>
    </source>
</reference>
<evidence type="ECO:0000313" key="6">
    <source>
        <dbReference type="Proteomes" id="UP000441404"/>
    </source>
</evidence>
<comment type="caution">
    <text evidence="5">The sequence shown here is derived from an EMBL/GenBank/DDBJ whole genome shotgun (WGS) entry which is preliminary data.</text>
</comment>
<dbReference type="InterPro" id="IPR036390">
    <property type="entry name" value="WH_DNA-bd_sf"/>
</dbReference>
<dbReference type="GO" id="GO:0005829">
    <property type="term" value="C:cytosol"/>
    <property type="evidence" value="ECO:0007669"/>
    <property type="project" value="TreeGrafter"/>
</dbReference>
<keyword evidence="2" id="KW-0805">Transcription regulation</keyword>